<dbReference type="AlphaFoldDB" id="A0A8C4ULG9"/>
<keyword evidence="3" id="KW-1185">Reference proteome</keyword>
<dbReference type="PROSITE" id="PS50213">
    <property type="entry name" value="FAS1"/>
    <property type="match status" value="1"/>
</dbReference>
<dbReference type="OrthoDB" id="286301at2759"/>
<evidence type="ECO:0000313" key="3">
    <source>
        <dbReference type="Proteomes" id="UP000694562"/>
    </source>
</evidence>
<feature type="domain" description="FAS1" evidence="1">
    <location>
        <begin position="1"/>
        <end position="14"/>
    </location>
</feature>
<organism evidence="2 3">
    <name type="scientific">Falco tinnunculus</name>
    <name type="common">Common kestrel</name>
    <dbReference type="NCBI Taxonomy" id="100819"/>
    <lineage>
        <taxon>Eukaryota</taxon>
        <taxon>Metazoa</taxon>
        <taxon>Chordata</taxon>
        <taxon>Craniata</taxon>
        <taxon>Vertebrata</taxon>
        <taxon>Euteleostomi</taxon>
        <taxon>Archelosauria</taxon>
        <taxon>Archosauria</taxon>
        <taxon>Dinosauria</taxon>
        <taxon>Saurischia</taxon>
        <taxon>Theropoda</taxon>
        <taxon>Coelurosauria</taxon>
        <taxon>Aves</taxon>
        <taxon>Neognathae</taxon>
        <taxon>Neoaves</taxon>
        <taxon>Telluraves</taxon>
        <taxon>Australaves</taxon>
        <taxon>Falconiformes</taxon>
        <taxon>Falconidae</taxon>
        <taxon>Falco</taxon>
    </lineage>
</organism>
<dbReference type="Proteomes" id="UP000694562">
    <property type="component" value="Unplaced"/>
</dbReference>
<reference evidence="2" key="1">
    <citation type="submission" date="2025-08" db="UniProtKB">
        <authorList>
            <consortium name="Ensembl"/>
        </authorList>
    </citation>
    <scope>IDENTIFICATION</scope>
</reference>
<dbReference type="Ensembl" id="ENSFTIT00000014969.1">
    <property type="protein sequence ID" value="ENSFTIP00000014359.1"/>
    <property type="gene ID" value="ENSFTIG00000009534.1"/>
</dbReference>
<accession>A0A8C4ULG9</accession>
<dbReference type="InterPro" id="IPR000782">
    <property type="entry name" value="FAS1_domain"/>
</dbReference>
<proteinExistence type="predicted"/>
<name>A0A8C4ULG9_FALTI</name>
<reference evidence="2" key="2">
    <citation type="submission" date="2025-09" db="UniProtKB">
        <authorList>
            <consortium name="Ensembl"/>
        </authorList>
    </citation>
    <scope>IDENTIFICATION</scope>
</reference>
<evidence type="ECO:0000313" key="2">
    <source>
        <dbReference type="Ensembl" id="ENSFTIP00000014359.1"/>
    </source>
</evidence>
<evidence type="ECO:0000259" key="1">
    <source>
        <dbReference type="PROSITE" id="PS50213"/>
    </source>
</evidence>
<sequence>MATNGVIYAVNSVLQPQASRPQERGDEPADPALEIFKQASALSKVKDKKSLTVEVLKLHFAPVYSRLLARMKENSGGF</sequence>
<protein>
    <recommendedName>
        <fullName evidence="1">FAS1 domain-containing protein</fullName>
    </recommendedName>
</protein>